<dbReference type="RefSeq" id="WP_047261742.1">
    <property type="nucleotide sequence ID" value="NZ_CP011542.1"/>
</dbReference>
<comment type="subunit">
    <text evidence="9">The Tat system comprises two distinct complexes: a TatABC complex, containing multiple copies of TatA, TatB and TatC subunits, and a separate TatA complex, containing only TatA subunits. Substrates initially bind to the TatABC complex, which probably triggers association of the separate TatA complex to form the active translocon.</text>
</comment>
<dbReference type="GO" id="GO:0043953">
    <property type="term" value="P:protein transport by the Tat complex"/>
    <property type="evidence" value="ECO:0007669"/>
    <property type="project" value="UniProtKB-UniRule"/>
</dbReference>
<evidence type="ECO:0000313" key="12">
    <source>
        <dbReference type="EMBL" id="AKK05559.1"/>
    </source>
</evidence>
<feature type="transmembrane region" description="Helical" evidence="11">
    <location>
        <begin position="6"/>
        <end position="22"/>
    </location>
</feature>
<dbReference type="STRING" id="571915.CMUST_06115"/>
<dbReference type="NCBIfam" id="TIGR01410">
    <property type="entry name" value="tatB"/>
    <property type="match status" value="1"/>
</dbReference>
<dbReference type="Pfam" id="PF02416">
    <property type="entry name" value="TatA_B_E"/>
    <property type="match status" value="1"/>
</dbReference>
<dbReference type="KEGG" id="cmv:CMUST_06115"/>
<evidence type="ECO:0000256" key="2">
    <source>
        <dbReference type="ARBA" id="ARBA00022448"/>
    </source>
</evidence>
<keyword evidence="13" id="KW-1185">Reference proteome</keyword>
<evidence type="ECO:0000256" key="8">
    <source>
        <dbReference type="ARBA" id="ARBA00023136"/>
    </source>
</evidence>
<dbReference type="GO" id="GO:0008320">
    <property type="term" value="F:protein transmembrane transporter activity"/>
    <property type="evidence" value="ECO:0007669"/>
    <property type="project" value="UniProtKB-UniRule"/>
</dbReference>
<keyword evidence="7 9" id="KW-0811">Translocation</keyword>
<feature type="region of interest" description="Disordered" evidence="10">
    <location>
        <begin position="100"/>
        <end position="154"/>
    </location>
</feature>
<keyword evidence="5 9" id="KW-0653">Protein transport</keyword>
<keyword evidence="2 9" id="KW-0813">Transport</keyword>
<evidence type="ECO:0000256" key="5">
    <source>
        <dbReference type="ARBA" id="ARBA00022927"/>
    </source>
</evidence>
<dbReference type="OrthoDB" id="3267321at2"/>
<accession>A0A0G3GWL7</accession>
<evidence type="ECO:0000256" key="1">
    <source>
        <dbReference type="ARBA" id="ARBA00004167"/>
    </source>
</evidence>
<dbReference type="PRINTS" id="PR01506">
    <property type="entry name" value="TATBPROTEIN"/>
</dbReference>
<dbReference type="AlphaFoldDB" id="A0A0G3GWL7"/>
<keyword evidence="8 9" id="KW-0472">Membrane</keyword>
<name>A0A0G3GWL7_9CORY</name>
<keyword evidence="6 9" id="KW-1133">Transmembrane helix</keyword>
<comment type="similarity">
    <text evidence="9">Belongs to the TatB family.</text>
</comment>
<dbReference type="Proteomes" id="UP000035199">
    <property type="component" value="Chromosome"/>
</dbReference>
<comment type="subcellular location">
    <subcellularLocation>
        <location evidence="9">Cell membrane</location>
        <topology evidence="9">Single-pass membrane protein</topology>
    </subcellularLocation>
    <subcellularLocation>
        <location evidence="1">Membrane</location>
        <topology evidence="1">Single-pass membrane protein</topology>
    </subcellularLocation>
</comment>
<protein>
    <recommendedName>
        <fullName evidence="9">Sec-independent protein translocase protein TatB</fullName>
    </recommendedName>
</protein>
<keyword evidence="3 9" id="KW-1003">Cell membrane</keyword>
<keyword evidence="4 9" id="KW-0812">Transmembrane</keyword>
<proteinExistence type="inferred from homology"/>
<dbReference type="InterPro" id="IPR018448">
    <property type="entry name" value="TatB"/>
</dbReference>
<organism evidence="12 13">
    <name type="scientific">Corynebacterium mustelae</name>
    <dbReference type="NCBI Taxonomy" id="571915"/>
    <lineage>
        <taxon>Bacteria</taxon>
        <taxon>Bacillati</taxon>
        <taxon>Actinomycetota</taxon>
        <taxon>Actinomycetes</taxon>
        <taxon>Mycobacteriales</taxon>
        <taxon>Corynebacteriaceae</taxon>
        <taxon>Corynebacterium</taxon>
    </lineage>
</organism>
<feature type="compositionally biased region" description="Low complexity" evidence="10">
    <location>
        <begin position="115"/>
        <end position="124"/>
    </location>
</feature>
<dbReference type="GO" id="GO:0033281">
    <property type="term" value="C:TAT protein transport complex"/>
    <property type="evidence" value="ECO:0007669"/>
    <property type="project" value="UniProtKB-UniRule"/>
</dbReference>
<evidence type="ECO:0000256" key="11">
    <source>
        <dbReference type="SAM" id="Phobius"/>
    </source>
</evidence>
<dbReference type="PATRIC" id="fig|571915.4.peg.1301"/>
<evidence type="ECO:0000256" key="9">
    <source>
        <dbReference type="HAMAP-Rule" id="MF_00237"/>
    </source>
</evidence>
<dbReference type="Gene3D" id="1.20.5.3310">
    <property type="match status" value="1"/>
</dbReference>
<dbReference type="EMBL" id="CP011542">
    <property type="protein sequence ID" value="AKK05559.1"/>
    <property type="molecule type" value="Genomic_DNA"/>
</dbReference>
<evidence type="ECO:0000313" key="13">
    <source>
        <dbReference type="Proteomes" id="UP000035199"/>
    </source>
</evidence>
<evidence type="ECO:0000256" key="4">
    <source>
        <dbReference type="ARBA" id="ARBA00022692"/>
    </source>
</evidence>
<dbReference type="InterPro" id="IPR003369">
    <property type="entry name" value="TatA/B/E"/>
</dbReference>
<evidence type="ECO:0000256" key="6">
    <source>
        <dbReference type="ARBA" id="ARBA00022989"/>
    </source>
</evidence>
<gene>
    <name evidence="9" type="primary">tatB</name>
    <name evidence="12" type="ORF">CMUST_06115</name>
</gene>
<evidence type="ECO:0000256" key="3">
    <source>
        <dbReference type="ARBA" id="ARBA00022475"/>
    </source>
</evidence>
<dbReference type="HAMAP" id="MF_00237">
    <property type="entry name" value="TatB"/>
    <property type="match status" value="1"/>
</dbReference>
<evidence type="ECO:0000256" key="10">
    <source>
        <dbReference type="SAM" id="MobiDB-lite"/>
    </source>
</evidence>
<evidence type="ECO:0000256" key="7">
    <source>
        <dbReference type="ARBA" id="ARBA00023010"/>
    </source>
</evidence>
<reference evidence="12 13" key="1">
    <citation type="journal article" date="2015" name="Genome Announc.">
        <title>Complete Genome Sequence of the Type Strain Corynebacterium mustelae DSM 45274, Isolated from Various Tissues of a Male Ferret with Lethal Sepsis.</title>
        <authorList>
            <person name="Ruckert C."/>
            <person name="Eimer J."/>
            <person name="Winkler A."/>
            <person name="Tauch A."/>
        </authorList>
    </citation>
    <scope>NUCLEOTIDE SEQUENCE [LARGE SCALE GENOMIC DNA]</scope>
    <source>
        <strain evidence="12 13">DSM 45274</strain>
    </source>
</reference>
<comment type="function">
    <text evidence="9">Part of the twin-arginine translocation (Tat) system that transports large folded proteins containing a characteristic twin-arginine motif in their signal peptide across membranes. Together with TatC, TatB is part of a receptor directly interacting with Tat signal peptides. TatB may form an oligomeric binding site that transiently accommodates folded Tat precursor proteins before their translocation.</text>
</comment>
<reference evidence="13" key="2">
    <citation type="submission" date="2015-05" db="EMBL/GenBank/DDBJ databases">
        <title>Complete genome sequence of Corynebacterium mustelae DSM 45274, isolated from various tissues of a male ferret with lethal sepsis.</title>
        <authorList>
            <person name="Ruckert C."/>
            <person name="Albersmeier A."/>
            <person name="Winkler A."/>
            <person name="Tauch A."/>
        </authorList>
    </citation>
    <scope>NUCLEOTIDE SEQUENCE [LARGE SCALE GENOMIC DNA]</scope>
    <source>
        <strain evidence="13">DSM 45274</strain>
    </source>
</reference>
<sequence length="154" mass="16920">MFDSIGWFEILFILIIGLIIIGPEKMPGVIEDVRAAIFAARRAIDNAKKELNGELGDLGSEFDDIRKPISQIASMRAMGPKAAITKALFDGDERYLDDFDPKKALSEENLTGKNQAQPRTQSTPPAQPQPTPQSEAQPESSHRKGGSFSYDDIT</sequence>